<keyword evidence="4" id="KW-1185">Reference proteome</keyword>
<evidence type="ECO:0000259" key="2">
    <source>
        <dbReference type="Pfam" id="PF18962"/>
    </source>
</evidence>
<proteinExistence type="predicted"/>
<dbReference type="PANTHER" id="PTHR42754:SF1">
    <property type="entry name" value="LIPOPROTEIN"/>
    <property type="match status" value="1"/>
</dbReference>
<dbReference type="STRING" id="1524460.IX84_08850"/>
<dbReference type="EMBL" id="JPOS01000018">
    <property type="protein sequence ID" value="KGE88749.1"/>
    <property type="molecule type" value="Genomic_DNA"/>
</dbReference>
<feature type="domain" description="Secretion system C-terminal sorting" evidence="2">
    <location>
        <begin position="434"/>
        <end position="506"/>
    </location>
</feature>
<dbReference type="RefSeq" id="WP_044218645.1">
    <property type="nucleotide sequence ID" value="NZ_JPOS01000018.1"/>
</dbReference>
<dbReference type="PANTHER" id="PTHR42754">
    <property type="entry name" value="ENDOGLUCANASE"/>
    <property type="match status" value="1"/>
</dbReference>
<dbReference type="InterPro" id="IPR026444">
    <property type="entry name" value="Secre_tail"/>
</dbReference>
<dbReference type="InterPro" id="IPR011047">
    <property type="entry name" value="Quinoprotein_ADH-like_sf"/>
</dbReference>
<protein>
    <recommendedName>
        <fullName evidence="2">Secretion system C-terminal sorting domain-containing protein</fullName>
    </recommendedName>
</protein>
<evidence type="ECO:0000256" key="1">
    <source>
        <dbReference type="SAM" id="SignalP"/>
    </source>
</evidence>
<evidence type="ECO:0000313" key="4">
    <source>
        <dbReference type="Proteomes" id="UP000029736"/>
    </source>
</evidence>
<dbReference type="Pfam" id="PF18962">
    <property type="entry name" value="Por_Secre_tail"/>
    <property type="match status" value="1"/>
</dbReference>
<name>A0A098S842_9BACT</name>
<organism evidence="3 4">
    <name type="scientific">Phaeodactylibacter xiamenensis</name>
    <dbReference type="NCBI Taxonomy" id="1524460"/>
    <lineage>
        <taxon>Bacteria</taxon>
        <taxon>Pseudomonadati</taxon>
        <taxon>Bacteroidota</taxon>
        <taxon>Saprospiria</taxon>
        <taxon>Saprospirales</taxon>
        <taxon>Haliscomenobacteraceae</taxon>
        <taxon>Phaeodactylibacter</taxon>
    </lineage>
</organism>
<gene>
    <name evidence="3" type="ORF">IX84_08850</name>
</gene>
<keyword evidence="1" id="KW-0732">Signal</keyword>
<accession>A0A098S842</accession>
<reference evidence="3 4" key="1">
    <citation type="journal article" date="2014" name="Int. J. Syst. Evol. Microbiol.">
        <title>Phaeodactylibacter xiamenensis gen. nov., sp. nov., a member of the family Saprospiraceae isolated from the marine alga Phaeodactylum tricornutum.</title>
        <authorList>
            <person name="Chen Z.Jr."/>
            <person name="Lei X."/>
            <person name="Lai Q."/>
            <person name="Li Y."/>
            <person name="Zhang B."/>
            <person name="Zhang J."/>
            <person name="Zhang H."/>
            <person name="Yang L."/>
            <person name="Zheng W."/>
            <person name="Tian Y."/>
            <person name="Yu Z."/>
            <person name="Xu H.Jr."/>
            <person name="Zheng T."/>
        </authorList>
    </citation>
    <scope>NUCLEOTIDE SEQUENCE [LARGE SCALE GENOMIC DNA]</scope>
    <source>
        <strain evidence="3 4">KD52</strain>
    </source>
</reference>
<dbReference type="OrthoDB" id="9811934at2"/>
<dbReference type="AlphaFoldDB" id="A0A098S842"/>
<feature type="signal peptide" evidence="1">
    <location>
        <begin position="1"/>
        <end position="19"/>
    </location>
</feature>
<dbReference type="Proteomes" id="UP000029736">
    <property type="component" value="Unassembled WGS sequence"/>
</dbReference>
<evidence type="ECO:0000313" key="3">
    <source>
        <dbReference type="EMBL" id="KGE88749.1"/>
    </source>
</evidence>
<sequence length="511" mass="57619">MKKLIFLFFSVATSLLLIGQPTFHNIYDITNGFSENAFNMVVVQDGLYLNCGTWCSEDFKSCPILFKVNNNGDSLWHRQYDHNLADYSIWDYVIDPNEEYLYACGRIADEDQLPFIVKMNEWGDTLWLKTYYEPYWDVAFDIEQDHDGNLVVSINGGSFGEFGNWSVIKTDTAGQMLWSTTIEDTIDYTYYGRIAVLEDNSIMMANYFAPPLGEGKRAYSVAKLNADGEQEWWREYDVLENSSTHPSLIAAHPNGGVITGWAFDTLRQPGVHPDEGPFLRYLDADGEIIWEYRYLDYRSAEITNLTIAENGDIIMCGSAPSTSIGPDDAERAWLARVTSEGELLWRRYYRGLNLPTHTKPFNAVVETSDGGIAACTDIQDFSITPIPDPDVWLVKTDADGCITPGCQDSLIYVSVEEIPGTGETALREVFFKAYPNPARGPIQVEFLNAIRYEEPALRLFNLQGQQVLHQRLQRGAQSAELSTSGLPSGLYILQYSSAGRVLQQEKVVKVE</sequence>
<dbReference type="NCBIfam" id="TIGR04183">
    <property type="entry name" value="Por_Secre_tail"/>
    <property type="match status" value="1"/>
</dbReference>
<comment type="caution">
    <text evidence="3">The sequence shown here is derived from an EMBL/GenBank/DDBJ whole genome shotgun (WGS) entry which is preliminary data.</text>
</comment>
<dbReference type="SUPFAM" id="SSF50998">
    <property type="entry name" value="Quinoprotein alcohol dehydrogenase-like"/>
    <property type="match status" value="1"/>
</dbReference>
<feature type="chain" id="PRO_5001940030" description="Secretion system C-terminal sorting domain-containing protein" evidence="1">
    <location>
        <begin position="20"/>
        <end position="511"/>
    </location>
</feature>